<dbReference type="RefSeq" id="WP_190307337.1">
    <property type="nucleotide sequence ID" value="NZ_JACNYK010000001.1"/>
</dbReference>
<comment type="catalytic activity">
    <reaction evidence="1">
        <text>Hydrolysis of alpha-(2-&gt;3)-, alpha-(2-&gt;6)-, alpha-(2-&gt;8)- glycosidic linkages of terminal sialic acid residues in oligosaccharides, glycoproteins, glycolipids, colominic acid and synthetic substrates.</text>
        <dbReference type="EC" id="3.2.1.18"/>
    </reaction>
</comment>
<evidence type="ECO:0000256" key="2">
    <source>
        <dbReference type="ARBA" id="ARBA00009348"/>
    </source>
</evidence>
<dbReference type="SUPFAM" id="SSF50939">
    <property type="entry name" value="Sialidases"/>
    <property type="match status" value="1"/>
</dbReference>
<dbReference type="InterPro" id="IPR026856">
    <property type="entry name" value="Sialidase_fam"/>
</dbReference>
<evidence type="ECO:0000313" key="6">
    <source>
        <dbReference type="Proteomes" id="UP000606494"/>
    </source>
</evidence>
<comment type="similarity">
    <text evidence="2">Belongs to the glycosyl hydrolase 33 family.</text>
</comment>
<dbReference type="PROSITE" id="PS51257">
    <property type="entry name" value="PROKAR_LIPOPROTEIN"/>
    <property type="match status" value="1"/>
</dbReference>
<organism evidence="5 6">
    <name type="scientific">Sphingobacterium arenae</name>
    <dbReference type="NCBI Taxonomy" id="1280598"/>
    <lineage>
        <taxon>Bacteria</taxon>
        <taxon>Pseudomonadati</taxon>
        <taxon>Bacteroidota</taxon>
        <taxon>Sphingobacteriia</taxon>
        <taxon>Sphingobacteriales</taxon>
        <taxon>Sphingobacteriaceae</taxon>
        <taxon>Sphingobacterium</taxon>
    </lineage>
</organism>
<comment type="caution">
    <text evidence="5">The sequence shown here is derived from an EMBL/GenBank/DDBJ whole genome shotgun (WGS) entry which is preliminary data.</text>
</comment>
<accession>A0ABR7XYR0</accession>
<dbReference type="Gene3D" id="2.120.10.10">
    <property type="match status" value="1"/>
</dbReference>
<evidence type="ECO:0000313" key="5">
    <source>
        <dbReference type="EMBL" id="MBD1424162.1"/>
    </source>
</evidence>
<dbReference type="Proteomes" id="UP000606494">
    <property type="component" value="Unassembled WGS sequence"/>
</dbReference>
<dbReference type="PANTHER" id="PTHR10628:SF30">
    <property type="entry name" value="EXO-ALPHA-SIALIDASE"/>
    <property type="match status" value="1"/>
</dbReference>
<proteinExistence type="inferred from homology"/>
<reference evidence="5 6" key="1">
    <citation type="submission" date="2020-08" db="EMBL/GenBank/DDBJ databases">
        <title>Sphingobacterium sp. DN00404 isolated from aquaculture water.</title>
        <authorList>
            <person name="Zhang M."/>
        </authorList>
    </citation>
    <scope>NUCLEOTIDE SEQUENCE [LARGE SCALE GENOMIC DNA]</scope>
    <source>
        <strain evidence="5 6">KCTC 32294</strain>
    </source>
</reference>
<evidence type="ECO:0000256" key="1">
    <source>
        <dbReference type="ARBA" id="ARBA00000427"/>
    </source>
</evidence>
<dbReference type="PANTHER" id="PTHR10628">
    <property type="entry name" value="SIALIDASE"/>
    <property type="match status" value="1"/>
</dbReference>
<evidence type="ECO:0000259" key="4">
    <source>
        <dbReference type="Pfam" id="PF13088"/>
    </source>
</evidence>
<evidence type="ECO:0000256" key="3">
    <source>
        <dbReference type="ARBA" id="ARBA00012733"/>
    </source>
</evidence>
<dbReference type="InterPro" id="IPR011040">
    <property type="entry name" value="Sialidase"/>
</dbReference>
<name>A0ABR7XYR0_9SPHI</name>
<sequence length="634" mass="70095">MKTNKMKTCIFFIGIISFLLSGCYREEHFDFPGPFPEEQRIPDPLPFPFDVNKQAGEWLIKDGVPDDSKVLIKGYTDYVAKGDTISWTRNVGALEVFPHYNFYPLSNADHFNGDNTASQKNRIFSKYFMPMGQGKTFYLYTKITLGTLNATAAGIPLGMNNETGNLLIWGLDGGNAGQPTFFVNYFGTVVNVNPNDGWPTINEVMSPGVPAELEVVIAEGIFYLRVNNTLVFQFNILPGQLSYFTPFLRPHRNFIKVHDLYIESNDMYILNYAMHEYEQGYTKIQSPALAKANNGDLLLFAEGRSNPGSAIERVAQNTIAVGNTDIIMKRSSDGGTSWSDQLVVLAGENSSSTYCFPQVVSLGNGKIILHYTKIEGLFDVTDTYTYNGNTQQIFQIESTDNGQTWSSPVEISTPLKVANTYVRNGSGHGIELKSTTYNNRIIMPLSYSNNTVRVAISDDGGQTWNLSNQLNGSTYKYPSVVELADGRLMIVMGHTATTPRNRRRSYSSDGGQTWSTVNNISSTFVNVGQFGHQYAGVSVKGKDGEIILITPTDRETDADTKNTIPYPTSPVAYKSTDNGDSYTSIGELHTKTTYFGYKLPYGFMDAVVLDDGTVVIVGEGGIESPTEGIVIYKK</sequence>
<feature type="domain" description="Sialidase" evidence="4">
    <location>
        <begin position="322"/>
        <end position="592"/>
    </location>
</feature>
<dbReference type="InterPro" id="IPR036278">
    <property type="entry name" value="Sialidase_sf"/>
</dbReference>
<dbReference type="EMBL" id="JACNYK010000001">
    <property type="protein sequence ID" value="MBD1424162.1"/>
    <property type="molecule type" value="Genomic_DNA"/>
</dbReference>
<dbReference type="Pfam" id="PF13088">
    <property type="entry name" value="BNR_2"/>
    <property type="match status" value="1"/>
</dbReference>
<gene>
    <name evidence="5" type="ORF">H8B17_01100</name>
</gene>
<dbReference type="EC" id="3.2.1.18" evidence="3"/>
<protein>
    <recommendedName>
        <fullName evidence="3">exo-alpha-sialidase</fullName>
        <ecNumber evidence="3">3.2.1.18</ecNumber>
    </recommendedName>
</protein>
<keyword evidence="6" id="KW-1185">Reference proteome</keyword>
<dbReference type="CDD" id="cd15482">
    <property type="entry name" value="Sialidase_non-viral"/>
    <property type="match status" value="1"/>
</dbReference>